<dbReference type="InterPro" id="IPR002885">
    <property type="entry name" value="PPR_rpt"/>
</dbReference>
<name>W1PGY4_AMBTC</name>
<dbReference type="FunFam" id="1.25.40.10:FF:000470">
    <property type="entry name" value="Pentatricopeptide repeat-containing protein At5g66520"/>
    <property type="match status" value="1"/>
</dbReference>
<dbReference type="GO" id="GO:0003723">
    <property type="term" value="F:RNA binding"/>
    <property type="evidence" value="ECO:0007669"/>
    <property type="project" value="InterPro"/>
</dbReference>
<reference evidence="4" key="1">
    <citation type="journal article" date="2013" name="Science">
        <title>The Amborella genome and the evolution of flowering plants.</title>
        <authorList>
            <consortium name="Amborella Genome Project"/>
        </authorList>
    </citation>
    <scope>NUCLEOTIDE SEQUENCE [LARGE SCALE GENOMIC DNA]</scope>
</reference>
<dbReference type="Pfam" id="PF13041">
    <property type="entry name" value="PPR_2"/>
    <property type="match status" value="1"/>
</dbReference>
<dbReference type="InterPro" id="IPR046960">
    <property type="entry name" value="PPR_At4g14850-like_plant"/>
</dbReference>
<dbReference type="PANTHER" id="PTHR47926:SF347">
    <property type="entry name" value="PENTATRICOPEPTIDE REPEAT-CONTAINING PROTEIN"/>
    <property type="match status" value="1"/>
</dbReference>
<dbReference type="NCBIfam" id="TIGR00756">
    <property type="entry name" value="PPR"/>
    <property type="match status" value="1"/>
</dbReference>
<dbReference type="InterPro" id="IPR011990">
    <property type="entry name" value="TPR-like_helical_dom_sf"/>
</dbReference>
<protein>
    <recommendedName>
        <fullName evidence="5">Pentatricopeptide repeat-containing protein</fullName>
    </recommendedName>
</protein>
<evidence type="ECO:0000313" key="3">
    <source>
        <dbReference type="EMBL" id="ERN09252.1"/>
    </source>
</evidence>
<gene>
    <name evidence="3" type="ORF">AMTR_s00149p00040370</name>
</gene>
<evidence type="ECO:0008006" key="5">
    <source>
        <dbReference type="Google" id="ProtNLM"/>
    </source>
</evidence>
<proteinExistence type="predicted"/>
<dbReference type="Gene3D" id="1.25.40.10">
    <property type="entry name" value="Tetratricopeptide repeat domain"/>
    <property type="match status" value="1"/>
</dbReference>
<dbReference type="PANTHER" id="PTHR47926">
    <property type="entry name" value="PENTATRICOPEPTIDE REPEAT-CONTAINING PROTEIN"/>
    <property type="match status" value="1"/>
</dbReference>
<keyword evidence="4" id="KW-1185">Reference proteome</keyword>
<keyword evidence="1" id="KW-0677">Repeat</keyword>
<dbReference type="Gramene" id="ERN09252">
    <property type="protein sequence ID" value="ERN09252"/>
    <property type="gene ID" value="AMTR_s00149p00040370"/>
</dbReference>
<organism evidence="3 4">
    <name type="scientific">Amborella trichopoda</name>
    <dbReference type="NCBI Taxonomy" id="13333"/>
    <lineage>
        <taxon>Eukaryota</taxon>
        <taxon>Viridiplantae</taxon>
        <taxon>Streptophyta</taxon>
        <taxon>Embryophyta</taxon>
        <taxon>Tracheophyta</taxon>
        <taxon>Spermatophyta</taxon>
        <taxon>Magnoliopsida</taxon>
        <taxon>Amborellales</taxon>
        <taxon>Amborellaceae</taxon>
        <taxon>Amborella</taxon>
    </lineage>
</organism>
<dbReference type="HOGENOM" id="CLU_002706_21_2_1"/>
<evidence type="ECO:0000313" key="4">
    <source>
        <dbReference type="Proteomes" id="UP000017836"/>
    </source>
</evidence>
<evidence type="ECO:0000256" key="1">
    <source>
        <dbReference type="ARBA" id="ARBA00022737"/>
    </source>
</evidence>
<dbReference type="EMBL" id="KI393016">
    <property type="protein sequence ID" value="ERN09252.1"/>
    <property type="molecule type" value="Genomic_DNA"/>
</dbReference>
<dbReference type="Proteomes" id="UP000017836">
    <property type="component" value="Unassembled WGS sequence"/>
</dbReference>
<feature type="repeat" description="PPR" evidence="2">
    <location>
        <begin position="67"/>
        <end position="101"/>
    </location>
</feature>
<dbReference type="GO" id="GO:0009451">
    <property type="term" value="P:RNA modification"/>
    <property type="evidence" value="ECO:0007669"/>
    <property type="project" value="InterPro"/>
</dbReference>
<dbReference type="AlphaFoldDB" id="W1PGY4"/>
<dbReference type="OMA" id="IERCTHM"/>
<evidence type="ECO:0000256" key="2">
    <source>
        <dbReference type="PROSITE-ProRule" id="PRU00708"/>
    </source>
</evidence>
<dbReference type="eggNOG" id="KOG4197">
    <property type="taxonomic scope" value="Eukaryota"/>
</dbReference>
<sequence length="169" mass="19166">MSNFSLLQHIERCTHMNQLRLIHAKMIRNHEIEDVLKVSRVIAFCALSNYGSLDYARRIFALIKSPNIYIWNTIIRGYVQSSNPSEAFALYKKLLSKGLIPNNYTFPFLLKACTQLVYLNIGSSIHASTIKYGFEDSDAFIQTALAMYTVGGIVRPFHSFKPCCGEPHG</sequence>
<dbReference type="PROSITE" id="PS51375">
    <property type="entry name" value="PPR"/>
    <property type="match status" value="1"/>
</dbReference>
<accession>W1PGY4</accession>